<dbReference type="InterPro" id="IPR003669">
    <property type="entry name" value="Thymidylate_synthase_ThyX"/>
</dbReference>
<evidence type="ECO:0000256" key="1">
    <source>
        <dbReference type="ARBA" id="ARBA00022603"/>
    </source>
</evidence>
<comment type="caution">
    <text evidence="8">The sequence shown here is derived from an EMBL/GenBank/DDBJ whole genome shotgun (WGS) entry which is preliminary data.</text>
</comment>
<dbReference type="SMART" id="SM00306">
    <property type="entry name" value="HintN"/>
    <property type="match status" value="1"/>
</dbReference>
<evidence type="ECO:0000256" key="4">
    <source>
        <dbReference type="ARBA" id="ARBA00022827"/>
    </source>
</evidence>
<dbReference type="EMBL" id="JAZEWV010000001">
    <property type="protein sequence ID" value="MEE4540942.1"/>
    <property type="molecule type" value="Genomic_DNA"/>
</dbReference>
<dbReference type="InterPro" id="IPR036844">
    <property type="entry name" value="Hint_dom_sf"/>
</dbReference>
<evidence type="ECO:0000256" key="3">
    <source>
        <dbReference type="ARBA" id="ARBA00022727"/>
    </source>
</evidence>
<dbReference type="CDD" id="cd00081">
    <property type="entry name" value="Hint"/>
    <property type="match status" value="1"/>
</dbReference>
<dbReference type="EC" id="2.1.1.148" evidence="5"/>
<dbReference type="Gene3D" id="3.30.1360.170">
    <property type="match status" value="1"/>
</dbReference>
<gene>
    <name evidence="8" type="primary">thyX</name>
    <name evidence="8" type="ORF">V2S66_03040</name>
</gene>
<dbReference type="InterPro" id="IPR003587">
    <property type="entry name" value="Hint_dom_N"/>
</dbReference>
<dbReference type="PANTHER" id="PTHR34934:SF1">
    <property type="entry name" value="FLAVIN-DEPENDENT THYMIDYLATE SYNTHASE"/>
    <property type="match status" value="1"/>
</dbReference>
<reference evidence="8 9" key="1">
    <citation type="submission" date="2023-12" db="EMBL/GenBank/DDBJ databases">
        <title>Streptomyces sp. V4-01.</title>
        <authorList>
            <person name="Somphong A."/>
            <person name="Phongsopitanun W."/>
        </authorList>
    </citation>
    <scope>NUCLEOTIDE SEQUENCE [LARGE SCALE GENOMIC DNA]</scope>
    <source>
        <strain evidence="8 9">V4-01</strain>
    </source>
</reference>
<sequence>MRHRVGWCLAGDTEVTLESEDGSLRHRKIADLHRLWHHGAEDRTGLSADGATRHSQAGVASVRGAHVRCYEEDTLLAQRAQIVDVMESGVKALLRLTTESGRTLRCSVDHAVLTPEGWRKAGELAAGDAVMAADTAPQPPADLVPPGVRRDIGVGTSNQRDRPKVAPAVPDRIVAVAEDGEEMTYDLSVAGPWHNFLADGIVVHNSYNEESGRYRELQPVFYVPGEDRKLVQQGRPGKYEFVHGSPEQHKAVAAAMEESYTQSYAAYQEMLAAGVAREVARATLPVGLFSSMYATCNARSLMHFLGLRTQHELAAVPSFPQREIEMVGEKMEELWKELMPLTHAAFNANGRVAP</sequence>
<feature type="domain" description="Hint" evidence="7">
    <location>
        <begin position="6"/>
        <end position="134"/>
    </location>
</feature>
<evidence type="ECO:0000313" key="9">
    <source>
        <dbReference type="Proteomes" id="UP001344658"/>
    </source>
</evidence>
<keyword evidence="1 8" id="KW-0489">Methyltransferase</keyword>
<keyword evidence="8" id="KW-0808">Transferase</keyword>
<protein>
    <recommendedName>
        <fullName evidence="5">FAD-dependent thymidylate synthase</fullName>
        <ecNumber evidence="5">2.1.1.148</ecNumber>
    </recommendedName>
</protein>
<dbReference type="GO" id="GO:0050797">
    <property type="term" value="F:thymidylate synthase (FAD) activity"/>
    <property type="evidence" value="ECO:0007669"/>
    <property type="project" value="UniProtKB-EC"/>
</dbReference>
<dbReference type="NCBIfam" id="TIGR01445">
    <property type="entry name" value="intein_Nterm"/>
    <property type="match status" value="1"/>
</dbReference>
<evidence type="ECO:0000256" key="2">
    <source>
        <dbReference type="ARBA" id="ARBA00022630"/>
    </source>
</evidence>
<evidence type="ECO:0000313" key="8">
    <source>
        <dbReference type="EMBL" id="MEE4540942.1"/>
    </source>
</evidence>
<dbReference type="Pfam" id="PF02511">
    <property type="entry name" value="Thy1"/>
    <property type="match status" value="1"/>
</dbReference>
<keyword evidence="2" id="KW-0285">Flavoprotein</keyword>
<dbReference type="PROSITE" id="PS50818">
    <property type="entry name" value="INTEIN_C_TER"/>
    <property type="match status" value="1"/>
</dbReference>
<evidence type="ECO:0000259" key="7">
    <source>
        <dbReference type="SMART" id="SM00306"/>
    </source>
</evidence>
<dbReference type="Gene3D" id="2.170.16.10">
    <property type="entry name" value="Hedgehog/Intein (Hint) domain"/>
    <property type="match status" value="1"/>
</dbReference>
<dbReference type="PROSITE" id="PS50817">
    <property type="entry name" value="INTEIN_N_TER"/>
    <property type="match status" value="1"/>
</dbReference>
<name>A0ABU7P6T7_9ACTN</name>
<organism evidence="8 9">
    <name type="scientific">Actinacidiphila polyblastidii</name>
    <dbReference type="NCBI Taxonomy" id="3110430"/>
    <lineage>
        <taxon>Bacteria</taxon>
        <taxon>Bacillati</taxon>
        <taxon>Actinomycetota</taxon>
        <taxon>Actinomycetes</taxon>
        <taxon>Kitasatosporales</taxon>
        <taxon>Streptomycetaceae</taxon>
        <taxon>Actinacidiphila</taxon>
    </lineage>
</organism>
<dbReference type="CDD" id="cd20175">
    <property type="entry name" value="ThyX"/>
    <property type="match status" value="1"/>
</dbReference>
<evidence type="ECO:0000256" key="5">
    <source>
        <dbReference type="NCBIfam" id="TIGR02170"/>
    </source>
</evidence>
<dbReference type="Proteomes" id="UP001344658">
    <property type="component" value="Unassembled WGS sequence"/>
</dbReference>
<dbReference type="InterPro" id="IPR030934">
    <property type="entry name" value="Intein_C"/>
</dbReference>
<dbReference type="SUPFAM" id="SSF69796">
    <property type="entry name" value="Thymidylate synthase-complementing protein Thy1"/>
    <property type="match status" value="1"/>
</dbReference>
<dbReference type="NCBIfam" id="TIGR02170">
    <property type="entry name" value="thyX"/>
    <property type="match status" value="1"/>
</dbReference>
<accession>A0ABU7P6T7</accession>
<proteinExistence type="predicted"/>
<keyword evidence="3" id="KW-0545">Nucleotide biosynthesis</keyword>
<dbReference type="PANTHER" id="PTHR34934">
    <property type="entry name" value="FLAVIN-DEPENDENT THYMIDYLATE SYNTHASE"/>
    <property type="match status" value="1"/>
</dbReference>
<feature type="domain" description="Hint" evidence="6">
    <location>
        <begin position="165"/>
        <end position="211"/>
    </location>
</feature>
<keyword evidence="4" id="KW-0274">FAD</keyword>
<dbReference type="PROSITE" id="PS51331">
    <property type="entry name" value="THYX"/>
    <property type="match status" value="1"/>
</dbReference>
<dbReference type="InterPro" id="IPR036098">
    <property type="entry name" value="Thymidylate_synthase_ThyX_sf"/>
</dbReference>
<evidence type="ECO:0000259" key="6">
    <source>
        <dbReference type="SMART" id="SM00305"/>
    </source>
</evidence>
<dbReference type="SMART" id="SM00305">
    <property type="entry name" value="HintC"/>
    <property type="match status" value="1"/>
</dbReference>
<dbReference type="Pfam" id="PF14890">
    <property type="entry name" value="Intein_splicing"/>
    <property type="match status" value="1"/>
</dbReference>
<dbReference type="GO" id="GO:0032259">
    <property type="term" value="P:methylation"/>
    <property type="evidence" value="ECO:0007669"/>
    <property type="project" value="UniProtKB-KW"/>
</dbReference>
<dbReference type="InterPro" id="IPR003586">
    <property type="entry name" value="Hint_dom_C"/>
</dbReference>
<keyword evidence="9" id="KW-1185">Reference proteome</keyword>
<dbReference type="NCBIfam" id="TIGR01443">
    <property type="entry name" value="intein_Cterm"/>
    <property type="match status" value="1"/>
</dbReference>
<dbReference type="SUPFAM" id="SSF51294">
    <property type="entry name" value="Hedgehog/intein (Hint) domain"/>
    <property type="match status" value="1"/>
</dbReference>
<dbReference type="InterPro" id="IPR006141">
    <property type="entry name" value="Intein_N"/>
</dbReference>